<evidence type="ECO:0000313" key="1">
    <source>
        <dbReference type="EMBL" id="GAA2108438.1"/>
    </source>
</evidence>
<evidence type="ECO:0000313" key="2">
    <source>
        <dbReference type="Proteomes" id="UP001500166"/>
    </source>
</evidence>
<dbReference type="EMBL" id="BAAAQA010000002">
    <property type="protein sequence ID" value="GAA2108438.1"/>
    <property type="molecule type" value="Genomic_DNA"/>
</dbReference>
<name>A0ABN2XBF5_9MICC</name>
<sequence>MSIVRRLARPLLATGYVAGGVEAFRNSSATAEKLDPVLKQVEQVLPQVRPVTANRAQVAQGIAAAQVLAASALALSKLPRLSASVLLGTTAINTYVQYQSADASTKEAKSNRRNNVFKNLSLVGAVMIASVDTAGNPSLAWRASHLADDVRKNAAKVSKDTKKKFAQAEKAVQDAVSH</sequence>
<dbReference type="RefSeq" id="WP_344223181.1">
    <property type="nucleotide sequence ID" value="NZ_BAAAQA010000002.1"/>
</dbReference>
<dbReference type="Proteomes" id="UP001500166">
    <property type="component" value="Unassembled WGS sequence"/>
</dbReference>
<keyword evidence="2" id="KW-1185">Reference proteome</keyword>
<proteinExistence type="predicted"/>
<protein>
    <submittedName>
        <fullName evidence="1">DoxX family membrane protein</fullName>
    </submittedName>
</protein>
<reference evidence="1 2" key="1">
    <citation type="journal article" date="2019" name="Int. J. Syst. Evol. Microbiol.">
        <title>The Global Catalogue of Microorganisms (GCM) 10K type strain sequencing project: providing services to taxonomists for standard genome sequencing and annotation.</title>
        <authorList>
            <consortium name="The Broad Institute Genomics Platform"/>
            <consortium name="The Broad Institute Genome Sequencing Center for Infectious Disease"/>
            <person name="Wu L."/>
            <person name="Ma J."/>
        </authorList>
    </citation>
    <scope>NUCLEOTIDE SEQUENCE [LARGE SCALE GENOMIC DNA]</scope>
    <source>
        <strain evidence="1 2">JCM 15914</strain>
    </source>
</reference>
<organism evidence="1 2">
    <name type="scientific">Kocuria atrinae</name>
    <dbReference type="NCBI Taxonomy" id="592377"/>
    <lineage>
        <taxon>Bacteria</taxon>
        <taxon>Bacillati</taxon>
        <taxon>Actinomycetota</taxon>
        <taxon>Actinomycetes</taxon>
        <taxon>Micrococcales</taxon>
        <taxon>Micrococcaceae</taxon>
        <taxon>Kocuria</taxon>
    </lineage>
</organism>
<comment type="caution">
    <text evidence="1">The sequence shown here is derived from an EMBL/GenBank/DDBJ whole genome shotgun (WGS) entry which is preliminary data.</text>
</comment>
<gene>
    <name evidence="1" type="ORF">GCM10009824_01720</name>
</gene>
<accession>A0ABN2XBF5</accession>